<dbReference type="OMA" id="HFVYCIL"/>
<keyword evidence="5" id="KW-0963">Cytoplasm</keyword>
<evidence type="ECO:0000313" key="11">
    <source>
        <dbReference type="Proteomes" id="UP000014254"/>
    </source>
</evidence>
<protein>
    <recommendedName>
        <fullName evidence="4">CCR4-NOT transcription complex subunit 11</fullName>
    </recommendedName>
</protein>
<organism evidence="10 11">
    <name type="scientific">Mucor circinelloides f. circinelloides (strain 1006PhL)</name>
    <name type="common">Mucormycosis agent</name>
    <name type="synonym">Calyptromyces circinelloides</name>
    <dbReference type="NCBI Taxonomy" id="1220926"/>
    <lineage>
        <taxon>Eukaryota</taxon>
        <taxon>Fungi</taxon>
        <taxon>Fungi incertae sedis</taxon>
        <taxon>Mucoromycota</taxon>
        <taxon>Mucoromycotina</taxon>
        <taxon>Mucoromycetes</taxon>
        <taxon>Mucorales</taxon>
        <taxon>Mucorineae</taxon>
        <taxon>Mucoraceae</taxon>
        <taxon>Mucor</taxon>
    </lineage>
</organism>
<dbReference type="InParanoid" id="S2J1E1"/>
<dbReference type="PANTHER" id="PTHR15975">
    <property type="entry name" value="CCR4-NOT TRANSCRIPTION COMPLEX SUBUNIT 11"/>
    <property type="match status" value="1"/>
</dbReference>
<evidence type="ECO:0000313" key="10">
    <source>
        <dbReference type="EMBL" id="EPB81937.1"/>
    </source>
</evidence>
<name>S2J1E1_MUCC1</name>
<dbReference type="Proteomes" id="UP000014254">
    <property type="component" value="Unassembled WGS sequence"/>
</dbReference>
<evidence type="ECO:0000256" key="4">
    <source>
        <dbReference type="ARBA" id="ARBA00014872"/>
    </source>
</evidence>
<dbReference type="VEuPathDB" id="FungiDB:HMPREF1544_11326"/>
<dbReference type="GO" id="GO:0031047">
    <property type="term" value="P:regulatory ncRNA-mediated gene silencing"/>
    <property type="evidence" value="ECO:0007669"/>
    <property type="project" value="UniProtKB-KW"/>
</dbReference>
<evidence type="ECO:0000256" key="7">
    <source>
        <dbReference type="ARBA" id="ARBA00023158"/>
    </source>
</evidence>
<evidence type="ECO:0000256" key="1">
    <source>
        <dbReference type="ARBA" id="ARBA00004123"/>
    </source>
</evidence>
<accession>S2J1E1</accession>
<comment type="similarity">
    <text evidence="3">Belongs to the CNOT11 family.</text>
</comment>
<dbReference type="GO" id="GO:0005634">
    <property type="term" value="C:nucleus"/>
    <property type="evidence" value="ECO:0007669"/>
    <property type="project" value="UniProtKB-SubCell"/>
</dbReference>
<evidence type="ECO:0000256" key="2">
    <source>
        <dbReference type="ARBA" id="ARBA00004496"/>
    </source>
</evidence>
<dbReference type="OrthoDB" id="10265389at2759"/>
<dbReference type="Pfam" id="PF10155">
    <property type="entry name" value="CNOT11"/>
    <property type="match status" value="1"/>
</dbReference>
<dbReference type="eggNOG" id="KOG4508">
    <property type="taxonomic scope" value="Eukaryota"/>
</dbReference>
<proteinExistence type="inferred from homology"/>
<evidence type="ECO:0000256" key="8">
    <source>
        <dbReference type="ARBA" id="ARBA00023163"/>
    </source>
</evidence>
<keyword evidence="9" id="KW-0539">Nucleus</keyword>
<evidence type="ECO:0000256" key="9">
    <source>
        <dbReference type="ARBA" id="ARBA00023242"/>
    </source>
</evidence>
<dbReference type="GO" id="GO:0030014">
    <property type="term" value="C:CCR4-NOT complex"/>
    <property type="evidence" value="ECO:0007669"/>
    <property type="project" value="InterPro"/>
</dbReference>
<dbReference type="STRING" id="1220926.S2J1E1"/>
<dbReference type="PANTHER" id="PTHR15975:SF0">
    <property type="entry name" value="CCR4-NOT TRANSCRIPTION COMPLEX SUBUNIT 11"/>
    <property type="match status" value="1"/>
</dbReference>
<evidence type="ECO:0000256" key="6">
    <source>
        <dbReference type="ARBA" id="ARBA00023015"/>
    </source>
</evidence>
<sequence length="332" mass="37707">MTETFSEIYSQFLSKQESNRQDCFTAACILFLSFDTTRAPSARLAILYVLYSCYATAPLENNPFLTFFLQLLEELPAKSVEQHFVYCILEETLSRIGDALPQDVYNEPDSKLPAIQMDRNLVDSLRLKVARLIDDPDLVILNEQTKQLLSDACCRILSLAENETLRNERLSDYPLTDYIAPHQLPSLVDLNQFLALSIVPLLLKTSLADAYLQALLEAPITLNSIEVVHHALVNNVQVSQEFLHYFISKSIRSCDEKPRRDRKVKLVARFVQSLVERNIIAMKDYFIEVQAFCVGYMKLKGITDLYRLASNEAQKQILLNQQGNSGGSTALK</sequence>
<comment type="subcellular location">
    <subcellularLocation>
        <location evidence="2">Cytoplasm</location>
    </subcellularLocation>
    <subcellularLocation>
        <location evidence="1">Nucleus</location>
    </subcellularLocation>
</comment>
<keyword evidence="11" id="KW-1185">Reference proteome</keyword>
<keyword evidence="8" id="KW-0804">Transcription</keyword>
<dbReference type="AlphaFoldDB" id="S2J1E1"/>
<evidence type="ECO:0000256" key="5">
    <source>
        <dbReference type="ARBA" id="ARBA00022490"/>
    </source>
</evidence>
<keyword evidence="6" id="KW-0805">Transcription regulation</keyword>
<evidence type="ECO:0000256" key="3">
    <source>
        <dbReference type="ARBA" id="ARBA00008030"/>
    </source>
</evidence>
<dbReference type="EMBL" id="KE124139">
    <property type="protein sequence ID" value="EPB81937.1"/>
    <property type="molecule type" value="Genomic_DNA"/>
</dbReference>
<gene>
    <name evidence="10" type="ORF">HMPREF1544_11326</name>
</gene>
<reference evidence="11" key="1">
    <citation type="submission" date="2013-05" db="EMBL/GenBank/DDBJ databases">
        <title>The Genome sequence of Mucor circinelloides f. circinelloides 1006PhL.</title>
        <authorList>
            <consortium name="The Broad Institute Genomics Platform"/>
            <person name="Cuomo C."/>
            <person name="Earl A."/>
            <person name="Findley K."/>
            <person name="Lee S.C."/>
            <person name="Walker B."/>
            <person name="Young S."/>
            <person name="Zeng Q."/>
            <person name="Gargeya S."/>
            <person name="Fitzgerald M."/>
            <person name="Haas B."/>
            <person name="Abouelleil A."/>
            <person name="Allen A.W."/>
            <person name="Alvarado L."/>
            <person name="Arachchi H.M."/>
            <person name="Berlin A.M."/>
            <person name="Chapman S.B."/>
            <person name="Gainer-Dewar J."/>
            <person name="Goldberg J."/>
            <person name="Griggs A."/>
            <person name="Gujja S."/>
            <person name="Hansen M."/>
            <person name="Howarth C."/>
            <person name="Imamovic A."/>
            <person name="Ireland A."/>
            <person name="Larimer J."/>
            <person name="McCowan C."/>
            <person name="Murphy C."/>
            <person name="Pearson M."/>
            <person name="Poon T.W."/>
            <person name="Priest M."/>
            <person name="Roberts A."/>
            <person name="Saif S."/>
            <person name="Shea T."/>
            <person name="Sisk P."/>
            <person name="Sykes S."/>
            <person name="Wortman J."/>
            <person name="Nusbaum C."/>
            <person name="Birren B."/>
        </authorList>
    </citation>
    <scope>NUCLEOTIDE SEQUENCE [LARGE SCALE GENOMIC DNA]</scope>
    <source>
        <strain evidence="11">1006PhL</strain>
    </source>
</reference>
<dbReference type="GO" id="GO:0005737">
    <property type="term" value="C:cytoplasm"/>
    <property type="evidence" value="ECO:0007669"/>
    <property type="project" value="UniProtKB-SubCell"/>
</dbReference>
<dbReference type="InterPro" id="IPR019312">
    <property type="entry name" value="CNOT11"/>
</dbReference>
<keyword evidence="7" id="KW-0943">RNA-mediated gene silencing</keyword>